<dbReference type="EC" id="6.1.1.9" evidence="5"/>
<dbReference type="InterPro" id="IPR037118">
    <property type="entry name" value="Val-tRNA_synth_C_sf"/>
</dbReference>
<comment type="caution">
    <text evidence="5">The sequence shown here is derived from an EMBL/GenBank/DDBJ whole genome shotgun (WGS) entry which is preliminary data.</text>
</comment>
<name>A0A645J8S9_9ZZZZ</name>
<keyword evidence="3" id="KW-0175">Coiled coil</keyword>
<dbReference type="GO" id="GO:0005737">
    <property type="term" value="C:cytoplasm"/>
    <property type="evidence" value="ECO:0007669"/>
    <property type="project" value="InterPro"/>
</dbReference>
<evidence type="ECO:0000256" key="2">
    <source>
        <dbReference type="ARBA" id="ARBA00022840"/>
    </source>
</evidence>
<gene>
    <name evidence="5" type="primary">valS_65</name>
    <name evidence="5" type="ORF">SDC9_207271</name>
</gene>
<evidence type="ECO:0000259" key="4">
    <source>
        <dbReference type="Pfam" id="PF10458"/>
    </source>
</evidence>
<dbReference type="GO" id="GO:0006438">
    <property type="term" value="P:valyl-tRNA aminoacylation"/>
    <property type="evidence" value="ECO:0007669"/>
    <property type="project" value="InterPro"/>
</dbReference>
<dbReference type="EMBL" id="VSSQ01133678">
    <property type="protein sequence ID" value="MPN59550.1"/>
    <property type="molecule type" value="Genomic_DNA"/>
</dbReference>
<proteinExistence type="predicted"/>
<dbReference type="Pfam" id="PF10458">
    <property type="entry name" value="Val_tRNA-synt_C"/>
    <property type="match status" value="1"/>
</dbReference>
<feature type="coiled-coil region" evidence="3">
    <location>
        <begin position="50"/>
        <end position="77"/>
    </location>
</feature>
<dbReference type="SUPFAM" id="SSF46589">
    <property type="entry name" value="tRNA-binding arm"/>
    <property type="match status" value="1"/>
</dbReference>
<keyword evidence="1" id="KW-0547">Nucleotide-binding</keyword>
<sequence length="118" mass="13619">MRDELNKNKQYLIRFGFIDNIEISSTISKNINGYFASILEAEIIIIHDIKINVEEEIVRLKKDIDKLDSEIARCEGMLANPNFLAKAPEAKIAIEKEKSENYKHQKDSILSKIKKLEV</sequence>
<dbReference type="GO" id="GO:0004832">
    <property type="term" value="F:valine-tRNA ligase activity"/>
    <property type="evidence" value="ECO:0007669"/>
    <property type="project" value="UniProtKB-EC"/>
</dbReference>
<evidence type="ECO:0000313" key="5">
    <source>
        <dbReference type="EMBL" id="MPN59550.1"/>
    </source>
</evidence>
<dbReference type="GO" id="GO:0005524">
    <property type="term" value="F:ATP binding"/>
    <property type="evidence" value="ECO:0007669"/>
    <property type="project" value="UniProtKB-KW"/>
</dbReference>
<evidence type="ECO:0000256" key="3">
    <source>
        <dbReference type="SAM" id="Coils"/>
    </source>
</evidence>
<feature type="domain" description="Valyl-tRNA synthetase tRNA-binding arm" evidence="4">
    <location>
        <begin position="52"/>
        <end position="116"/>
    </location>
</feature>
<keyword evidence="2" id="KW-0067">ATP-binding</keyword>
<accession>A0A645J8S9</accession>
<keyword evidence="5" id="KW-0436">Ligase</keyword>
<dbReference type="InterPro" id="IPR019499">
    <property type="entry name" value="Val-tRNA_synth_tRNA-bd"/>
</dbReference>
<dbReference type="InterPro" id="IPR010978">
    <property type="entry name" value="tRNA-bd_arm"/>
</dbReference>
<reference evidence="5" key="1">
    <citation type="submission" date="2019-08" db="EMBL/GenBank/DDBJ databases">
        <authorList>
            <person name="Kucharzyk K."/>
            <person name="Murdoch R.W."/>
            <person name="Higgins S."/>
            <person name="Loffler F."/>
        </authorList>
    </citation>
    <scope>NUCLEOTIDE SEQUENCE</scope>
</reference>
<dbReference type="Gene3D" id="1.10.287.380">
    <property type="entry name" value="Valyl-tRNA synthetase, C-terminal domain"/>
    <property type="match status" value="1"/>
</dbReference>
<dbReference type="AlphaFoldDB" id="A0A645J8S9"/>
<evidence type="ECO:0000256" key="1">
    <source>
        <dbReference type="ARBA" id="ARBA00022741"/>
    </source>
</evidence>
<protein>
    <submittedName>
        <fullName evidence="5">Valine--tRNA ligase</fullName>
        <ecNumber evidence="5">6.1.1.9</ecNumber>
    </submittedName>
</protein>
<organism evidence="5">
    <name type="scientific">bioreactor metagenome</name>
    <dbReference type="NCBI Taxonomy" id="1076179"/>
    <lineage>
        <taxon>unclassified sequences</taxon>
        <taxon>metagenomes</taxon>
        <taxon>ecological metagenomes</taxon>
    </lineage>
</organism>